<sequence length="312" mass="34395">MARRASWWQRQREGPLPGFVGVRSVLGQASVVQACRASALSGLFSGGVQLLDTHAEAALPLEEVLPDNEVYKTFCFLLAFFVVLHTSHAYQRLMHGAEMLHTVVGELTELTNLLFAFARTAKSGPGEVRDFKRSIVRLVSLLFAVSVAEVEEGDSEKGLGFKLIDVMGIDQEVMDRVHSSDNKPEAVCHITYSAIVDAISADTLTIPAPLLTRVFQEFGNAMIKFNEVRTFKAVPFPAPYVMSARCLLFIHAVLTPLYMAHWTWGPLQAAVATRDAYALPPAPNEVCAPPRCQRPVVLPSCSRCWLAPLFLR</sequence>
<comment type="caution">
    <text evidence="1">The sequence shown here is derived from an EMBL/GenBank/DDBJ whole genome shotgun (WGS) entry which is preliminary data.</text>
</comment>
<reference evidence="1" key="1">
    <citation type="submission" date="2023-10" db="EMBL/GenBank/DDBJ databases">
        <authorList>
            <person name="Chen Y."/>
            <person name="Shah S."/>
            <person name="Dougan E. K."/>
            <person name="Thang M."/>
            <person name="Chan C."/>
        </authorList>
    </citation>
    <scope>NUCLEOTIDE SEQUENCE [LARGE SCALE GENOMIC DNA]</scope>
</reference>
<dbReference type="Proteomes" id="UP001189429">
    <property type="component" value="Unassembled WGS sequence"/>
</dbReference>
<dbReference type="EMBL" id="CAUYUJ010019654">
    <property type="protein sequence ID" value="CAK0892710.1"/>
    <property type="molecule type" value="Genomic_DNA"/>
</dbReference>
<protein>
    <recommendedName>
        <fullName evidence="3">Dymeclin</fullName>
    </recommendedName>
</protein>
<evidence type="ECO:0000313" key="1">
    <source>
        <dbReference type="EMBL" id="CAK0892710.1"/>
    </source>
</evidence>
<accession>A0ABN9X0G5</accession>
<evidence type="ECO:0008006" key="3">
    <source>
        <dbReference type="Google" id="ProtNLM"/>
    </source>
</evidence>
<dbReference type="PROSITE" id="PS51257">
    <property type="entry name" value="PROKAR_LIPOPROTEIN"/>
    <property type="match status" value="1"/>
</dbReference>
<proteinExistence type="predicted"/>
<name>A0ABN9X0G5_9DINO</name>
<organism evidence="1 2">
    <name type="scientific">Prorocentrum cordatum</name>
    <dbReference type="NCBI Taxonomy" id="2364126"/>
    <lineage>
        <taxon>Eukaryota</taxon>
        <taxon>Sar</taxon>
        <taxon>Alveolata</taxon>
        <taxon>Dinophyceae</taxon>
        <taxon>Prorocentrales</taxon>
        <taxon>Prorocentraceae</taxon>
        <taxon>Prorocentrum</taxon>
    </lineage>
</organism>
<feature type="non-terminal residue" evidence="1">
    <location>
        <position position="312"/>
    </location>
</feature>
<keyword evidence="2" id="KW-1185">Reference proteome</keyword>
<evidence type="ECO:0000313" key="2">
    <source>
        <dbReference type="Proteomes" id="UP001189429"/>
    </source>
</evidence>
<gene>
    <name evidence="1" type="ORF">PCOR1329_LOCUS72298</name>
</gene>